<dbReference type="OrthoDB" id="4774874at2"/>
<keyword evidence="3" id="KW-0949">S-adenosyl-L-methionine</keyword>
<evidence type="ECO:0000256" key="3">
    <source>
        <dbReference type="ARBA" id="ARBA00022691"/>
    </source>
</evidence>
<evidence type="ECO:0000256" key="2">
    <source>
        <dbReference type="ARBA" id="ARBA00022679"/>
    </source>
</evidence>
<dbReference type="SUPFAM" id="SSF53335">
    <property type="entry name" value="S-adenosyl-L-methionine-dependent methyltransferases"/>
    <property type="match status" value="1"/>
</dbReference>
<sequence length="218" mass="23262">MNSTQPQNNAVPSQQSWEFAEDYVAMPEAVRLARDEATLSGLTPISPGVVATLTVLAATTRAKLVVEVGTAMGASALALFEGMAEGGILTSIDPETDSQLPARKLLTEAGYTSSKFRLIAGNPLEVLPKLNSGAYDIVFVNGDKLEYVEYVANAERLLRPGGLLVVNDVLWHNQVADPENEGDEAIIIREALQAVNESDAYQQTLLPIGNGLLVAVKN</sequence>
<gene>
    <name evidence="4" type="ORF">FOJ82_06605</name>
</gene>
<dbReference type="InterPro" id="IPR002935">
    <property type="entry name" value="SAM_O-MeTrfase"/>
</dbReference>
<dbReference type="Proteomes" id="UP000317638">
    <property type="component" value="Unassembled WGS sequence"/>
</dbReference>
<dbReference type="AlphaFoldDB" id="A0A553K245"/>
<comment type="caution">
    <text evidence="4">The sequence shown here is derived from an EMBL/GenBank/DDBJ whole genome shotgun (WGS) entry which is preliminary data.</text>
</comment>
<dbReference type="GO" id="GO:0008757">
    <property type="term" value="F:S-adenosylmethionine-dependent methyltransferase activity"/>
    <property type="evidence" value="ECO:0007669"/>
    <property type="project" value="TreeGrafter"/>
</dbReference>
<dbReference type="InterPro" id="IPR029063">
    <property type="entry name" value="SAM-dependent_MTases_sf"/>
</dbReference>
<keyword evidence="1 4" id="KW-0489">Methyltransferase</keyword>
<dbReference type="CDD" id="cd02440">
    <property type="entry name" value="AdoMet_MTases"/>
    <property type="match status" value="1"/>
</dbReference>
<dbReference type="PANTHER" id="PTHR10509:SF85">
    <property type="entry name" value="O-METHYLTRANSFERASE RV1220C-RELATED"/>
    <property type="match status" value="1"/>
</dbReference>
<dbReference type="Gene3D" id="3.40.50.150">
    <property type="entry name" value="Vaccinia Virus protein VP39"/>
    <property type="match status" value="1"/>
</dbReference>
<keyword evidence="5" id="KW-1185">Reference proteome</keyword>
<dbReference type="Pfam" id="PF01596">
    <property type="entry name" value="Methyltransf_3"/>
    <property type="match status" value="1"/>
</dbReference>
<protein>
    <submittedName>
        <fullName evidence="4">O-methyltransferase</fullName>
    </submittedName>
</protein>
<evidence type="ECO:0000313" key="5">
    <source>
        <dbReference type="Proteomes" id="UP000317638"/>
    </source>
</evidence>
<evidence type="ECO:0000256" key="1">
    <source>
        <dbReference type="ARBA" id="ARBA00022603"/>
    </source>
</evidence>
<organism evidence="4 5">
    <name type="scientific">Tessaracoccus rhinocerotis</name>
    <dbReference type="NCBI Taxonomy" id="1689449"/>
    <lineage>
        <taxon>Bacteria</taxon>
        <taxon>Bacillati</taxon>
        <taxon>Actinomycetota</taxon>
        <taxon>Actinomycetes</taxon>
        <taxon>Propionibacteriales</taxon>
        <taxon>Propionibacteriaceae</taxon>
        <taxon>Tessaracoccus</taxon>
    </lineage>
</organism>
<dbReference type="EMBL" id="VKKG01000002">
    <property type="protein sequence ID" value="TRY18780.1"/>
    <property type="molecule type" value="Genomic_DNA"/>
</dbReference>
<dbReference type="GO" id="GO:0032259">
    <property type="term" value="P:methylation"/>
    <property type="evidence" value="ECO:0007669"/>
    <property type="project" value="UniProtKB-KW"/>
</dbReference>
<evidence type="ECO:0000313" key="4">
    <source>
        <dbReference type="EMBL" id="TRY18780.1"/>
    </source>
</evidence>
<keyword evidence="2 4" id="KW-0808">Transferase</keyword>
<proteinExistence type="predicted"/>
<reference evidence="4 5" key="1">
    <citation type="submission" date="2019-07" db="EMBL/GenBank/DDBJ databases">
        <authorList>
            <person name="Zhou L.-Y."/>
        </authorList>
    </citation>
    <scope>NUCLEOTIDE SEQUENCE [LARGE SCALE GENOMIC DNA]</scope>
    <source>
        <strain evidence="4 5">YIM 101269</strain>
    </source>
</reference>
<name>A0A553K245_9ACTN</name>
<dbReference type="InterPro" id="IPR050362">
    <property type="entry name" value="Cation-dep_OMT"/>
</dbReference>
<dbReference type="PROSITE" id="PS51682">
    <property type="entry name" value="SAM_OMT_I"/>
    <property type="match status" value="1"/>
</dbReference>
<dbReference type="PANTHER" id="PTHR10509">
    <property type="entry name" value="O-METHYLTRANSFERASE-RELATED"/>
    <property type="match status" value="1"/>
</dbReference>
<dbReference type="GO" id="GO:0008171">
    <property type="term" value="F:O-methyltransferase activity"/>
    <property type="evidence" value="ECO:0007669"/>
    <property type="project" value="InterPro"/>
</dbReference>
<accession>A0A553K245</accession>
<dbReference type="RefSeq" id="WP_143937672.1">
    <property type="nucleotide sequence ID" value="NZ_VKKG01000002.1"/>
</dbReference>